<reference evidence="1 2" key="1">
    <citation type="journal article" date="2022" name="Genome Biol. Evol.">
        <title>The Spruce Budworm Genome: Reconstructing the Evolutionary History of Antifreeze Proteins.</title>
        <authorList>
            <person name="Beliveau C."/>
            <person name="Gagne P."/>
            <person name="Picq S."/>
            <person name="Vernygora O."/>
            <person name="Keeling C.I."/>
            <person name="Pinkney K."/>
            <person name="Doucet D."/>
            <person name="Wen F."/>
            <person name="Johnston J.S."/>
            <person name="Maaroufi H."/>
            <person name="Boyle B."/>
            <person name="Laroche J."/>
            <person name="Dewar K."/>
            <person name="Juretic N."/>
            <person name="Blackburn G."/>
            <person name="Nisole A."/>
            <person name="Brunet B."/>
            <person name="Brandao M."/>
            <person name="Lumley L."/>
            <person name="Duan J."/>
            <person name="Quan G."/>
            <person name="Lucarotti C.J."/>
            <person name="Roe A.D."/>
            <person name="Sperling F.A.H."/>
            <person name="Levesque R.C."/>
            <person name="Cusson M."/>
        </authorList>
    </citation>
    <scope>NUCLEOTIDE SEQUENCE [LARGE SCALE GENOMIC DNA]</scope>
    <source>
        <strain evidence="1">Glfc:IPQL:Cfum</strain>
    </source>
</reference>
<dbReference type="EMBL" id="CM046107">
    <property type="protein sequence ID" value="KAI8432301.1"/>
    <property type="molecule type" value="Genomic_DNA"/>
</dbReference>
<name>A0ACC0K8F5_CHOFU</name>
<evidence type="ECO:0000313" key="2">
    <source>
        <dbReference type="Proteomes" id="UP001064048"/>
    </source>
</evidence>
<keyword evidence="2" id="KW-1185">Reference proteome</keyword>
<organism evidence="1 2">
    <name type="scientific">Choristoneura fumiferana</name>
    <name type="common">Spruce budworm moth</name>
    <name type="synonym">Archips fumiferana</name>
    <dbReference type="NCBI Taxonomy" id="7141"/>
    <lineage>
        <taxon>Eukaryota</taxon>
        <taxon>Metazoa</taxon>
        <taxon>Ecdysozoa</taxon>
        <taxon>Arthropoda</taxon>
        <taxon>Hexapoda</taxon>
        <taxon>Insecta</taxon>
        <taxon>Pterygota</taxon>
        <taxon>Neoptera</taxon>
        <taxon>Endopterygota</taxon>
        <taxon>Lepidoptera</taxon>
        <taxon>Glossata</taxon>
        <taxon>Ditrysia</taxon>
        <taxon>Tortricoidea</taxon>
        <taxon>Tortricidae</taxon>
        <taxon>Tortricinae</taxon>
        <taxon>Choristoneura</taxon>
    </lineage>
</organism>
<dbReference type="Proteomes" id="UP001064048">
    <property type="component" value="Chromosome 7"/>
</dbReference>
<accession>A0ACC0K8F5</accession>
<gene>
    <name evidence="1" type="ORF">MSG28_004721</name>
</gene>
<protein>
    <submittedName>
        <fullName evidence="1">Uncharacterized protein</fullName>
    </submittedName>
</protein>
<proteinExistence type="predicted"/>
<sequence>MGNVFSTEATRRDAAVHVTSESETMSDASASYEDAEEFHDTIDDDEARVKAKEQEMDEFKKQLSIKREQRKQILARHRAEKEKLEKSLEEEKLAKHELYKNNRMLRELLVRNNIEIPEDLRASDEISDLAGAIANMTEEFEKLKTNNNKLRRELAEANVSLQNANSNIADLNGQNTESIKHINALKEVIAVSKTMINLREQQLNELKDKLAEIEQSLADREASMLSTDLRQEYERQLQNIRTLRGLYEERARLAEVTRQSLVRELEEQKLLKQAEITKNAELVEKVAELEATVNNLEDTVENKKRQISSYQDETRGLQEEMTAVNTLFSQVLLGYKTTKDLDKLVHRLEENHGILTHMAERENGSEASSALPKLLLEIVSQVDEIEEQHRLEVKCTECTIEEETVKGEESNLGGSDQQNLVNSSAETIVQNLPKVWRVLTELLSHQKEAEAGTSEKVETCYKSVETKAGSVLVPSVSQTYIRLKDLILEKLALIKEVNRMKQLNGHLETRLAEQERRLSLVTTELGKTWHVVGRLRRHHHQLHTHEKILKYELQQKRKLLNELKDELEYCREKWEQAREKNSQTEHDWRKLRAEFSSRKMKSTSPSFNNSGESGYSDERPSDDSSESNDESEYVTEPKARCKKKNKKSIEAILDSSADFNLVAEREDPASDMIDVAELPLDTQDDTSGLEASGPISNNTDSVHKSNKASDGSEDEVCEITNDSCNDDSSGVEHYCNNDYCCVGKAVEPEVNRHGNRENYFNGNLNQATTETPLIDPAAILKSIKEQTERMAIKDEKLSNLEKNSLMVLKKAQSTDMTASQINSTLDHLINRPTTSRYRDSAELSIKSEKRPSPEVARTDNAFIQSITVPVSEDKDEKITLLENNKVALTTKVNDDIATMLLTQNCDSSENNENISATGPIRNSLSSISDPQVDAVVPEINPSSILESIRLQNERLAKRDARLQKLEQDCTNVVKSVSNTIKASEDISHKLDNLHDKHNARSAQDDVTQENRETPEPSTSAESDHEARFAARDLRLKRLEEQTKSLVNRVNKTTSKGVKIHYKLEELHNIYGSEGSRAGTPSDESEDKPQNPEEQKYDDKQ</sequence>
<comment type="caution">
    <text evidence="1">The sequence shown here is derived from an EMBL/GenBank/DDBJ whole genome shotgun (WGS) entry which is preliminary data.</text>
</comment>
<evidence type="ECO:0000313" key="1">
    <source>
        <dbReference type="EMBL" id="KAI8432301.1"/>
    </source>
</evidence>